<evidence type="ECO:0000313" key="2">
    <source>
        <dbReference type="Proteomes" id="UP000224832"/>
    </source>
</evidence>
<name>A0A0U3CC90_9CAUD</name>
<reference evidence="1 2" key="1">
    <citation type="submission" date="2015-12" db="EMBL/GenBank/DDBJ databases">
        <title>In silico genomic study of Pseudomonas phage SM1.</title>
        <authorList>
            <person name="Zawawi N.A.M."/>
            <person name="Mat-Arip Y."/>
            <person name="Wan-Jauhari W.K."/>
            <person name="Fauzi A.A."/>
            <person name="Yee F.J."/>
        </authorList>
    </citation>
    <scope>NUCLEOTIDE SEQUENCE [LARGE SCALE GENOMIC DNA]</scope>
</reference>
<accession>A0A0U3CC90</accession>
<dbReference type="EMBL" id="KU245542">
    <property type="protein sequence ID" value="ALT58083.1"/>
    <property type="molecule type" value="Genomic_DNA"/>
</dbReference>
<evidence type="ECO:0000313" key="1">
    <source>
        <dbReference type="EMBL" id="ALT58083.1"/>
    </source>
</evidence>
<dbReference type="Proteomes" id="UP000224832">
    <property type="component" value="Segment"/>
</dbReference>
<gene>
    <name evidence="1" type="ORF">SM1_091</name>
</gene>
<organism evidence="1 2">
    <name type="scientific">Pseudomonas phage SM1</name>
    <dbReference type="NCBI Taxonomy" id="1772332"/>
    <lineage>
        <taxon>Viruses</taxon>
        <taxon>Duplodnaviria</taxon>
        <taxon>Heunggongvirae</taxon>
        <taxon>Uroviricota</taxon>
        <taxon>Caudoviricetes</taxon>
        <taxon>Samunavirus</taxon>
        <taxon>Samunavirus SM1</taxon>
    </lineage>
</organism>
<proteinExistence type="predicted"/>
<protein>
    <submittedName>
        <fullName evidence="1">Uncharacterized protein</fullName>
    </submittedName>
</protein>
<sequence>MPSTYPNLVFCTLPQEIDGDLYVEGFEASNGMIDVGSFILSQGMIQGLAPLCVTTSVEAGLSFLDSLEPPTELDIAYLDSL</sequence>
<keyword evidence="2" id="KW-1185">Reference proteome</keyword>